<keyword evidence="9" id="KW-1185">Reference proteome</keyword>
<feature type="coiled-coil region" evidence="6">
    <location>
        <begin position="583"/>
        <end position="610"/>
    </location>
</feature>
<dbReference type="Pfam" id="PF13087">
    <property type="entry name" value="AAA_12"/>
    <property type="match status" value="1"/>
</dbReference>
<feature type="domain" description="PLD phosphodiesterase" evidence="7">
    <location>
        <begin position="1271"/>
        <end position="1298"/>
    </location>
</feature>
<dbReference type="InterPro" id="IPR047187">
    <property type="entry name" value="SF1_C_Upf1"/>
</dbReference>
<dbReference type="EMBL" id="SSOB01000070">
    <property type="protein sequence ID" value="THF72802.1"/>
    <property type="molecule type" value="Genomic_DNA"/>
</dbReference>
<dbReference type="Pfam" id="PF13086">
    <property type="entry name" value="AAA_11"/>
    <property type="match status" value="2"/>
</dbReference>
<proteinExistence type="inferred from homology"/>
<dbReference type="InterPro" id="IPR050534">
    <property type="entry name" value="Coronavir_polyprotein_1ab"/>
</dbReference>
<reference evidence="8 9" key="1">
    <citation type="submission" date="2019-04" db="EMBL/GenBank/DDBJ databases">
        <title>Cohnella sp. nov. isolated from preserved vegetables.</title>
        <authorList>
            <person name="Lin S.-Y."/>
            <person name="Hung M.-H."/>
            <person name="Young C.-C."/>
        </authorList>
    </citation>
    <scope>NUCLEOTIDE SEQUENCE [LARGE SCALE GENOMIC DNA]</scope>
    <source>
        <strain evidence="8 9">CC-MHH1044</strain>
    </source>
</reference>
<dbReference type="GO" id="GO:0016787">
    <property type="term" value="F:hydrolase activity"/>
    <property type="evidence" value="ECO:0007669"/>
    <property type="project" value="UniProtKB-KW"/>
</dbReference>
<comment type="caution">
    <text evidence="8">The sequence shown here is derived from an EMBL/GenBank/DDBJ whole genome shotgun (WGS) entry which is preliminary data.</text>
</comment>
<dbReference type="Gene3D" id="3.40.50.300">
    <property type="entry name" value="P-loop containing nucleotide triphosphate hydrolases"/>
    <property type="match status" value="3"/>
</dbReference>
<name>A0A4S4BFG4_9BACL</name>
<dbReference type="InterPro" id="IPR027417">
    <property type="entry name" value="P-loop_NTPase"/>
</dbReference>
<dbReference type="PANTHER" id="PTHR43788:SF8">
    <property type="entry name" value="DNA-BINDING PROTEIN SMUBP-2"/>
    <property type="match status" value="1"/>
</dbReference>
<dbReference type="Pfam" id="PF13091">
    <property type="entry name" value="PLDc_2"/>
    <property type="match status" value="1"/>
</dbReference>
<protein>
    <recommendedName>
        <fullName evidence="7">PLD phosphodiesterase domain-containing protein</fullName>
    </recommendedName>
</protein>
<evidence type="ECO:0000313" key="9">
    <source>
        <dbReference type="Proteomes" id="UP000310636"/>
    </source>
</evidence>
<evidence type="ECO:0000256" key="5">
    <source>
        <dbReference type="ARBA" id="ARBA00022840"/>
    </source>
</evidence>
<evidence type="ECO:0000256" key="3">
    <source>
        <dbReference type="ARBA" id="ARBA00022801"/>
    </source>
</evidence>
<evidence type="ECO:0000313" key="8">
    <source>
        <dbReference type="EMBL" id="THF72802.1"/>
    </source>
</evidence>
<dbReference type="SMART" id="SM00155">
    <property type="entry name" value="PLDc"/>
    <property type="match status" value="1"/>
</dbReference>
<feature type="coiled-coil region" evidence="6">
    <location>
        <begin position="663"/>
        <end position="742"/>
    </location>
</feature>
<gene>
    <name evidence="8" type="ORF">E6C55_31835</name>
</gene>
<dbReference type="PROSITE" id="PS50035">
    <property type="entry name" value="PLD"/>
    <property type="match status" value="1"/>
</dbReference>
<dbReference type="GO" id="GO:0003678">
    <property type="term" value="F:DNA helicase activity"/>
    <property type="evidence" value="ECO:0007669"/>
    <property type="project" value="UniProtKB-ARBA"/>
</dbReference>
<dbReference type="Proteomes" id="UP000310636">
    <property type="component" value="Unassembled WGS sequence"/>
</dbReference>
<evidence type="ECO:0000256" key="6">
    <source>
        <dbReference type="SAM" id="Coils"/>
    </source>
</evidence>
<dbReference type="SUPFAM" id="SSF52540">
    <property type="entry name" value="P-loop containing nucleoside triphosphate hydrolases"/>
    <property type="match status" value="1"/>
</dbReference>
<dbReference type="CDD" id="cd18808">
    <property type="entry name" value="SF1_C_Upf1"/>
    <property type="match status" value="1"/>
</dbReference>
<dbReference type="Gene3D" id="3.30.870.10">
    <property type="entry name" value="Endonuclease Chain A"/>
    <property type="match status" value="1"/>
</dbReference>
<accession>A0A4S4BFG4</accession>
<keyword evidence="2" id="KW-0547">Nucleotide-binding</keyword>
<evidence type="ECO:0000256" key="4">
    <source>
        <dbReference type="ARBA" id="ARBA00022806"/>
    </source>
</evidence>
<keyword evidence="3" id="KW-0378">Hydrolase</keyword>
<keyword evidence="4" id="KW-0347">Helicase</keyword>
<evidence type="ECO:0000259" key="7">
    <source>
        <dbReference type="PROSITE" id="PS50035"/>
    </source>
</evidence>
<dbReference type="SUPFAM" id="SSF56024">
    <property type="entry name" value="Phospholipase D/nuclease"/>
    <property type="match status" value="1"/>
</dbReference>
<sequence>MSTELKNVLQYFIRYEDYSRFLNSSLPSIDGDHLPESAFNNLNVMTDTLAHKQKSAILQKLLSYPDIKKAPNEVQGEWGLRIDKVLSRDLGVEEFIAQLPFQFPDNRDNVKIFVEQLLSQEAFTICYPLLMNDQRLTKKERIIRPVLTCKCRLMDNELQVDSFVMNRASLEIILAEAFECPVEDIRMIATEIYKNLCTKIDSIESARLPLIIELIDQGLREEILDWKHSSLLDFQKYRGWLMSRRLFVTIENLNEVQESIFRRELERLLSRHAQSPSTLLDQYLFGTKQAVDYSLETQGTGHHLGSYTADYPVNPKQWRIMQSFPHAALLAVNGPPGTGKTTLIKEIIADSMVRKACLLLEVWDQPWKLEDKGTIRSYYQSPLAGKNPYSMVITSTNNKAVDNIGIELMDEVQFLNAVLALADSNKLEEASTIESEDNIAAVEEDEEEEFIIGLEDEGSNPAGFMNDARSAMDGIKQGVFCARLGKKENMTEFRNRKFDGIVKGLRHADVEALQNTEVRNSFAASLSSLDEIHQQINLFWEQLRLCLGRGDLGDQRDIPVAIAGREREIELLDGSINPQTLIQEELTLKRQQIEGEIVKLEKLIPQSESELQSGEVMLRQAYVDKELFVKWKRFPQNLLQFLPERRRFKKDNPTLAYIQEIRIERLNQEIHNIRIRLQEDNESHSQYRTDLFSVLEQLQQIDHELQILISSRAELQQSLHQLQELQEREAVLKRMLQIEESLTASSYYDLANAPVIVRLRKQLFEQALAVNEQYVIKYRTEIAHNLDKVGEGQRWFKAFYSENGKRLDQYQKGIRAIWESFFLCFPVATTTLHSFSEQLFQPLHSVIDTLFVDEAGQIMPHYLCAPLYRSQKAVIVGDPEQLEPVRPFTLNLIEESDVQKELHDRICVLQNSAQEYADRGSEFYEFMGTKKKGIILTEHRRCEASIMRFSNFHVYEDMLVLKKEDDPNKLFGANVVAFDIRGVKEKSSHHNNAEIAACKKVVSLLVERYGKEVLQDIGIITPFSSQAKQLAAAIAGVDVGTVHVFQGKEKRFILFSSVIDGVHPKNKGLSYVIGNKPNLLNVAFSRAKEQFIWVGNIEAGLASGNYVEKAILILQKLGALYSLYNEEYENPEYSEKRQEAYAVYEEKHNLGGVDARFIGYMNDLLHANVLLNPRRHHELMLKAMEYCRSSLGIVSPWVNSNVMDEKFFSLLSMAMARKVDIKVRIGYNSSRLTLQEIDKIVERDNYSFKNKEAIKIALKELYNRLDSNLVYMPPLHTKVLLVDDKILFIGSHNWLSNHGKLAREEISYLITNRQTIEYVKTRFEL</sequence>
<dbReference type="InterPro" id="IPR025202">
    <property type="entry name" value="PLD-like_dom"/>
</dbReference>
<dbReference type="RefSeq" id="WP_136373881.1">
    <property type="nucleotide sequence ID" value="NZ_SSOB01000070.1"/>
</dbReference>
<dbReference type="InterPro" id="IPR041679">
    <property type="entry name" value="DNA2/NAM7-like_C"/>
</dbReference>
<dbReference type="InterPro" id="IPR041677">
    <property type="entry name" value="DNA2/NAM7_AAA_11"/>
</dbReference>
<dbReference type="PANTHER" id="PTHR43788">
    <property type="entry name" value="DNA2/NAM7 HELICASE FAMILY MEMBER"/>
    <property type="match status" value="1"/>
</dbReference>
<organism evidence="8 9">
    <name type="scientific">Cohnella fermenti</name>
    <dbReference type="NCBI Taxonomy" id="2565925"/>
    <lineage>
        <taxon>Bacteria</taxon>
        <taxon>Bacillati</taxon>
        <taxon>Bacillota</taxon>
        <taxon>Bacilli</taxon>
        <taxon>Bacillales</taxon>
        <taxon>Paenibacillaceae</taxon>
        <taxon>Cohnella</taxon>
    </lineage>
</organism>
<dbReference type="GO" id="GO:0005524">
    <property type="term" value="F:ATP binding"/>
    <property type="evidence" value="ECO:0007669"/>
    <property type="project" value="UniProtKB-KW"/>
</dbReference>
<dbReference type="OrthoDB" id="9757917at2"/>
<keyword evidence="6" id="KW-0175">Coiled coil</keyword>
<comment type="similarity">
    <text evidence="1">Belongs to the DNA2/NAM7 helicase family.</text>
</comment>
<dbReference type="InterPro" id="IPR001736">
    <property type="entry name" value="PLipase_D/transphosphatidylase"/>
</dbReference>
<evidence type="ECO:0000256" key="1">
    <source>
        <dbReference type="ARBA" id="ARBA00007913"/>
    </source>
</evidence>
<keyword evidence="5" id="KW-0067">ATP-binding</keyword>
<evidence type="ECO:0000256" key="2">
    <source>
        <dbReference type="ARBA" id="ARBA00022741"/>
    </source>
</evidence>
<dbReference type="GO" id="GO:0006793">
    <property type="term" value="P:phosphorus metabolic process"/>
    <property type="evidence" value="ECO:0007669"/>
    <property type="project" value="UniProtKB-ARBA"/>
</dbReference>